<dbReference type="AlphaFoldDB" id="A0A4Q1DDH9"/>
<name>A0A4Q1DDH9_9BACT</name>
<proteinExistence type="predicted"/>
<organism evidence="1 2">
    <name type="scientific">Filimonas effusa</name>
    <dbReference type="NCBI Taxonomy" id="2508721"/>
    <lineage>
        <taxon>Bacteria</taxon>
        <taxon>Pseudomonadati</taxon>
        <taxon>Bacteroidota</taxon>
        <taxon>Chitinophagia</taxon>
        <taxon>Chitinophagales</taxon>
        <taxon>Chitinophagaceae</taxon>
        <taxon>Filimonas</taxon>
    </lineage>
</organism>
<keyword evidence="2" id="KW-1185">Reference proteome</keyword>
<dbReference type="OrthoDB" id="644173at2"/>
<protein>
    <submittedName>
        <fullName evidence="1">Uncharacterized protein</fullName>
    </submittedName>
</protein>
<dbReference type="Proteomes" id="UP000290545">
    <property type="component" value="Unassembled WGS sequence"/>
</dbReference>
<dbReference type="RefSeq" id="WP_129002684.1">
    <property type="nucleotide sequence ID" value="NZ_SDHZ01000001.1"/>
</dbReference>
<reference evidence="1 2" key="1">
    <citation type="submission" date="2019-01" db="EMBL/GenBank/DDBJ databases">
        <title>Filimonas sp. strain TTM-71.</title>
        <authorList>
            <person name="Chen W.-M."/>
        </authorList>
    </citation>
    <scope>NUCLEOTIDE SEQUENCE [LARGE SCALE GENOMIC DNA]</scope>
    <source>
        <strain evidence="1 2">TTM-71</strain>
    </source>
</reference>
<dbReference type="EMBL" id="SDHZ01000001">
    <property type="protein sequence ID" value="RXK86935.1"/>
    <property type="molecule type" value="Genomic_DNA"/>
</dbReference>
<evidence type="ECO:0000313" key="1">
    <source>
        <dbReference type="EMBL" id="RXK86935.1"/>
    </source>
</evidence>
<evidence type="ECO:0000313" key="2">
    <source>
        <dbReference type="Proteomes" id="UP000290545"/>
    </source>
</evidence>
<gene>
    <name evidence="1" type="ORF">ESB13_09160</name>
</gene>
<accession>A0A4Q1DDH9</accession>
<sequence>MRTIDPIMPAAVFETVELDIIPGLLEQTAKAGTLVVGVHEIWKQLWHNEPLVLLVEEGFVCLAWHVDMENICVAANEVVTGEVSSLKNITEDIIGRVEAAGGAVVSLPAGCLGQYQGMALVLEQPPVFSIY</sequence>
<comment type="caution">
    <text evidence="1">The sequence shown here is derived from an EMBL/GenBank/DDBJ whole genome shotgun (WGS) entry which is preliminary data.</text>
</comment>